<accession>A0A6N0C7D7</accession>
<comment type="catalytic activity">
    <reaction evidence="4">
        <text>a 2'-deoxyribonucleoside 5'-diphosphate + [thioredoxin]-disulfide + H2O = a ribonucleoside 5'-diphosphate + [thioredoxin]-dithiol</text>
        <dbReference type="Rhea" id="RHEA:23252"/>
        <dbReference type="Rhea" id="RHEA-COMP:10698"/>
        <dbReference type="Rhea" id="RHEA-COMP:10700"/>
        <dbReference type="ChEBI" id="CHEBI:15377"/>
        <dbReference type="ChEBI" id="CHEBI:29950"/>
        <dbReference type="ChEBI" id="CHEBI:50058"/>
        <dbReference type="ChEBI" id="CHEBI:57930"/>
        <dbReference type="ChEBI" id="CHEBI:73316"/>
        <dbReference type="EC" id="1.17.4.1"/>
    </reaction>
</comment>
<dbReference type="PANTHER" id="PTHR11573:SF6">
    <property type="entry name" value="RIBONUCLEOSIDE-DIPHOSPHATE REDUCTASE LARGE SUBUNIT"/>
    <property type="match status" value="1"/>
</dbReference>
<dbReference type="InterPro" id="IPR000788">
    <property type="entry name" value="RNR_lg_C"/>
</dbReference>
<feature type="domain" description="Ribonucleotide reductase large subunit" evidence="5">
    <location>
        <begin position="670"/>
        <end position="692"/>
    </location>
</feature>
<dbReference type="CDD" id="cd01679">
    <property type="entry name" value="RNR_I"/>
    <property type="match status" value="1"/>
</dbReference>
<evidence type="ECO:0000256" key="2">
    <source>
        <dbReference type="ARBA" id="ARBA00012274"/>
    </source>
</evidence>
<dbReference type="GO" id="GO:0004748">
    <property type="term" value="F:ribonucleoside-diphosphate reductase activity, thioredoxin disulfide as acceptor"/>
    <property type="evidence" value="ECO:0007669"/>
    <property type="project" value="UniProtKB-EC"/>
</dbReference>
<dbReference type="PROSITE" id="PS00089">
    <property type="entry name" value="RIBORED_LARGE"/>
    <property type="match status" value="1"/>
</dbReference>
<dbReference type="EC" id="1.17.4.1" evidence="2 4"/>
<protein>
    <recommendedName>
        <fullName evidence="2 4">Ribonucleoside-diphosphate reductase</fullName>
        <ecNumber evidence="2 4">1.17.4.1</ecNumber>
    </recommendedName>
</protein>
<keyword evidence="4" id="KW-0215">Deoxyribonucleotide synthesis</keyword>
<dbReference type="Gene3D" id="3.20.70.20">
    <property type="match status" value="1"/>
</dbReference>
<evidence type="ECO:0000256" key="4">
    <source>
        <dbReference type="RuleBase" id="RU003410"/>
    </source>
</evidence>
<comment type="function">
    <text evidence="4">Provides the precursors necessary for DNA synthesis. Catalyzes the biosynthesis of deoxyribonucleotides from the corresponding ribonucleotides.</text>
</comment>
<dbReference type="SUPFAM" id="SSF51998">
    <property type="entry name" value="PFL-like glycyl radical enzymes"/>
    <property type="match status" value="1"/>
</dbReference>
<dbReference type="GO" id="GO:0005524">
    <property type="term" value="F:ATP binding"/>
    <property type="evidence" value="ECO:0007669"/>
    <property type="project" value="InterPro"/>
</dbReference>
<evidence type="ECO:0000259" key="5">
    <source>
        <dbReference type="PROSITE" id="PS00089"/>
    </source>
</evidence>
<evidence type="ECO:0000256" key="3">
    <source>
        <dbReference type="ARBA" id="ARBA00023002"/>
    </source>
</evidence>
<proteinExistence type="inferred from homology"/>
<dbReference type="InterPro" id="IPR008926">
    <property type="entry name" value="RNR_R1-su_N"/>
</dbReference>
<dbReference type="UniPathway" id="UPA00326"/>
<sequence length="869" mass="99553">MEDLYCNEELGLSPPSSPLSMLSFSDDDEQRRWFEINIRHLDENLLSLNDEDEDDDDEHKRQRQIFEKIKLQEFILERAARVVKRQFEDFEENNPRYYIMFDENNFEIDSKFKIIPSNNVSENLTLLLNSLCKNIDTRYVDVPKLVHKVVAESGDIGFDKIKLYCADVAASMTYVHYDYALLAGRILVEDLHSKVSPCFVTIANDLFSRNVLSDEFNQLVKKHGAILNNEIKHERDYNYKYFGFKTLTNGYLLKIDDVIMERPQHMLMRVALAIHGDDVKSVIETYQLMSLGTFTHASPTLFSAGTRRQQMCSCFLQSIKDDSVDGIYKTLHESALISNLGGGLGLSAQNSGGSGLVNMLRVFNNMVRHVDQGGKRKGALAAYIEPWHPEIYEFLNLRRNMGSEDTKARDLMLGLWIPDLFMKRVKNDQMWSLFSHKTCPDLADKYGFDFEMRYCDYENAQVYERQVKARDLFRFIVETNVETGGPYMLYKDHCNNFSNQKNLGTIKCSNLCAEIVQYCDENETAVCNLASIAVNKCVDVDAKTFDYVLLKHLTKIIVRNLNKIIDVNHYPTAESERSNKKHRPIGVGIQGLADAFVLLDIAYDSDDARFVNYSIAETIYFAALEASCELAKINGPYESYTDSPVSRGILHFHNYDDENGVYHSNNLWDWNELQCNINKYGVRNSLLVAYMPTATTAQILGNNESFEPFTSNVYLRRVLAGEFQVVNQYLVKALIDLDIYTPELRNKILAENGSVQNIDEIPQHVKNLFKTAWEIKSKCIINMAADRAPFIDQSQSLNLFVAEPTYSVVSSIHFYAWEKKLKTGMYYLRTKPAAQATKFTVDVETVASCSKKRKMNDDDDNVVCVSCHA</sequence>
<dbReference type="PRINTS" id="PR01183">
    <property type="entry name" value="RIBORDTASEM1"/>
</dbReference>
<dbReference type="InterPro" id="IPR013346">
    <property type="entry name" value="NrdE_NrdA_C"/>
</dbReference>
<dbReference type="Pfam" id="PF00317">
    <property type="entry name" value="Ribonuc_red_lgN"/>
    <property type="match status" value="1"/>
</dbReference>
<dbReference type="PANTHER" id="PTHR11573">
    <property type="entry name" value="RIBONUCLEOSIDE-DIPHOSPHATE REDUCTASE LARGE CHAIN"/>
    <property type="match status" value="1"/>
</dbReference>
<dbReference type="NCBIfam" id="TIGR02506">
    <property type="entry name" value="NrdE_NrdA"/>
    <property type="match status" value="1"/>
</dbReference>
<dbReference type="EMBL" id="MN481987">
    <property type="protein sequence ID" value="QKO28867.1"/>
    <property type="molecule type" value="Genomic_DNA"/>
</dbReference>
<dbReference type="GO" id="GO:0009263">
    <property type="term" value="P:deoxyribonucleotide biosynthetic process"/>
    <property type="evidence" value="ECO:0007669"/>
    <property type="project" value="UniProtKB-KW"/>
</dbReference>
<keyword evidence="3 4" id="KW-0560">Oxidoreductase</keyword>
<evidence type="ECO:0000256" key="1">
    <source>
        <dbReference type="ARBA" id="ARBA00010406"/>
    </source>
</evidence>
<dbReference type="SUPFAM" id="SSF48168">
    <property type="entry name" value="R1 subunit of ribonucleotide reductase, N-terminal domain"/>
    <property type="match status" value="1"/>
</dbReference>
<reference evidence="6" key="1">
    <citation type="submission" date="2019-09" db="EMBL/GenBank/DDBJ databases">
        <authorList>
            <person name="Tao P."/>
            <person name="Yang T."/>
            <person name="Chen J."/>
            <person name="Lin C."/>
            <person name="Hu J."/>
            <person name="Zhu Y."/>
            <person name="Lv H."/>
            <person name="Tian M."/>
            <person name="Gao Q."/>
            <person name="Jia J."/>
        </authorList>
    </citation>
    <scope>NUCLEOTIDE SEQUENCE</scope>
    <source>
        <strain evidence="6">WV103</strain>
    </source>
</reference>
<dbReference type="Pfam" id="PF02867">
    <property type="entry name" value="Ribonuc_red_lgC"/>
    <property type="match status" value="1"/>
</dbReference>
<comment type="similarity">
    <text evidence="1 4">Belongs to the ribonucleoside diphosphate reductase large chain family.</text>
</comment>
<organism evidence="6">
    <name type="scientific">Spodoptera exigua multiple nucleopolyhedrovirus</name>
    <dbReference type="NCBI Taxonomy" id="10454"/>
    <lineage>
        <taxon>Viruses</taxon>
        <taxon>Viruses incertae sedis</taxon>
        <taxon>Naldaviricetes</taxon>
        <taxon>Lefavirales</taxon>
        <taxon>Baculoviridae</taxon>
        <taxon>Alphabaculovirus</taxon>
    </lineage>
</organism>
<dbReference type="InterPro" id="IPR013509">
    <property type="entry name" value="RNR_lsu_N"/>
</dbReference>
<name>A0A6N0C7D7_9ABAC</name>
<evidence type="ECO:0000313" key="6">
    <source>
        <dbReference type="EMBL" id="QKO28867.1"/>
    </source>
</evidence>
<dbReference type="InterPro" id="IPR039718">
    <property type="entry name" value="Rrm1"/>
</dbReference>